<feature type="compositionally biased region" description="Acidic residues" evidence="1">
    <location>
        <begin position="135"/>
        <end position="151"/>
    </location>
</feature>
<feature type="compositionally biased region" description="Pro residues" evidence="1">
    <location>
        <begin position="74"/>
        <end position="84"/>
    </location>
</feature>
<reference evidence="2" key="1">
    <citation type="submission" date="2023-03" db="EMBL/GenBank/DDBJ databases">
        <title>Massive genome expansion in bonnet fungi (Mycena s.s.) driven by repeated elements and novel gene families across ecological guilds.</title>
        <authorList>
            <consortium name="Lawrence Berkeley National Laboratory"/>
            <person name="Harder C.B."/>
            <person name="Miyauchi S."/>
            <person name="Viragh M."/>
            <person name="Kuo A."/>
            <person name="Thoen E."/>
            <person name="Andreopoulos B."/>
            <person name="Lu D."/>
            <person name="Skrede I."/>
            <person name="Drula E."/>
            <person name="Henrissat B."/>
            <person name="Morin E."/>
            <person name="Kohler A."/>
            <person name="Barry K."/>
            <person name="LaButti K."/>
            <person name="Morin E."/>
            <person name="Salamov A."/>
            <person name="Lipzen A."/>
            <person name="Mereny Z."/>
            <person name="Hegedus B."/>
            <person name="Baldrian P."/>
            <person name="Stursova M."/>
            <person name="Weitz H."/>
            <person name="Taylor A."/>
            <person name="Grigoriev I.V."/>
            <person name="Nagy L.G."/>
            <person name="Martin F."/>
            <person name="Kauserud H."/>
        </authorList>
    </citation>
    <scope>NUCLEOTIDE SEQUENCE</scope>
    <source>
        <strain evidence="2">CBHHK067</strain>
    </source>
</reference>
<feature type="region of interest" description="Disordered" evidence="1">
    <location>
        <begin position="65"/>
        <end position="109"/>
    </location>
</feature>
<feature type="region of interest" description="Disordered" evidence="1">
    <location>
        <begin position="169"/>
        <end position="190"/>
    </location>
</feature>
<sequence>MFAKFPRTLSDSPPATPACGPRRRVCCKICRQELTTHEHMLDHGHLGMPTPAAGTLRSRATLRSAWPRGRASAPRPPARTPPALGPRRLCPRSTRMRPRTTTPPRPARLRPLFSSITDLTMSALDVGGASASTFETEDARDEDNSGEDADAEPQLQSHTHALAALGRRLSDAVITSRPPRPPLRTPEARGVPRAGHLHVTVLPARLAPHPRQPQVLRVLRLADEVDGDVPRGGVDRGQDRVPEQEGFCINRSKVDEVLRTAHFSIHTTYTYIRNLLPMWRARARVKRKSQESIDACRGFFIPAPWASQPGVLDTVTGPSAQHTQDAAFRLRGVRGGPVGMLEVAVLLFAAGGGAGIPVPVLVAVEAARGVCTGAAMGVGGFVKLVGRLEGNVPKELLPGSTGLYPATVQNGQHQVLLMYAEMPSVDPAELAAINRSLTRCSWFVATTSPRSNFQPQPIGVSILTMPVFSQAQIPPIRTVEAECGAPVLKGMQNSRCAAEHWGYRSFLQ</sequence>
<keyword evidence="3" id="KW-1185">Reference proteome</keyword>
<comment type="caution">
    <text evidence="2">The sequence shown here is derived from an EMBL/GenBank/DDBJ whole genome shotgun (WGS) entry which is preliminary data.</text>
</comment>
<protein>
    <submittedName>
        <fullName evidence="2">Uncharacterized protein</fullName>
    </submittedName>
</protein>
<proteinExistence type="predicted"/>
<name>A0AAD7CCU0_MYCRO</name>
<dbReference type="EMBL" id="JARKIE010000401">
    <property type="protein sequence ID" value="KAJ7645319.1"/>
    <property type="molecule type" value="Genomic_DNA"/>
</dbReference>
<evidence type="ECO:0000313" key="3">
    <source>
        <dbReference type="Proteomes" id="UP001221757"/>
    </source>
</evidence>
<feature type="region of interest" description="Disordered" evidence="1">
    <location>
        <begin position="131"/>
        <end position="155"/>
    </location>
</feature>
<evidence type="ECO:0000313" key="2">
    <source>
        <dbReference type="EMBL" id="KAJ7645319.1"/>
    </source>
</evidence>
<feature type="region of interest" description="Disordered" evidence="1">
    <location>
        <begin position="1"/>
        <end position="21"/>
    </location>
</feature>
<dbReference type="AlphaFoldDB" id="A0AAD7CCU0"/>
<gene>
    <name evidence="2" type="ORF">B0H17DRAFT_1148468</name>
</gene>
<dbReference type="Proteomes" id="UP001221757">
    <property type="component" value="Unassembled WGS sequence"/>
</dbReference>
<accession>A0AAD7CCU0</accession>
<evidence type="ECO:0000256" key="1">
    <source>
        <dbReference type="SAM" id="MobiDB-lite"/>
    </source>
</evidence>
<organism evidence="2 3">
    <name type="scientific">Mycena rosella</name>
    <name type="common">Pink bonnet</name>
    <name type="synonym">Agaricus rosellus</name>
    <dbReference type="NCBI Taxonomy" id="1033263"/>
    <lineage>
        <taxon>Eukaryota</taxon>
        <taxon>Fungi</taxon>
        <taxon>Dikarya</taxon>
        <taxon>Basidiomycota</taxon>
        <taxon>Agaricomycotina</taxon>
        <taxon>Agaricomycetes</taxon>
        <taxon>Agaricomycetidae</taxon>
        <taxon>Agaricales</taxon>
        <taxon>Marasmiineae</taxon>
        <taxon>Mycenaceae</taxon>
        <taxon>Mycena</taxon>
    </lineage>
</organism>